<proteinExistence type="predicted"/>
<evidence type="ECO:0000313" key="1">
    <source>
        <dbReference type="EMBL" id="APT93294.1"/>
    </source>
</evidence>
<gene>
    <name evidence="1" type="ORF">CPHO_10775</name>
</gene>
<accession>A0A1L7D571</accession>
<dbReference type="OrthoDB" id="10021487at2"/>
<dbReference type="Proteomes" id="UP000185491">
    <property type="component" value="Chromosome"/>
</dbReference>
<name>A0A1L7D571_9CORY</name>
<dbReference type="KEGG" id="cpho:CPHO_10775"/>
<reference evidence="1 2" key="1">
    <citation type="submission" date="2014-08" db="EMBL/GenBank/DDBJ databases">
        <title>Complete genome sequence of Corynebacterium phocae M408/89/1(T)(=DSM 44612(T)), isolated from the common seal (Phoca vitulina).</title>
        <authorList>
            <person name="Ruckert C."/>
            <person name="Albersmeier A."/>
            <person name="Winkler A."/>
            <person name="Kalinowski J."/>
        </authorList>
    </citation>
    <scope>NUCLEOTIDE SEQUENCE [LARGE SCALE GENOMIC DNA]</scope>
    <source>
        <strain evidence="1 2">M408/89/1</strain>
    </source>
</reference>
<keyword evidence="2" id="KW-1185">Reference proteome</keyword>
<evidence type="ECO:0000313" key="2">
    <source>
        <dbReference type="Proteomes" id="UP000185491"/>
    </source>
</evidence>
<dbReference type="RefSeq" id="WP_075735716.1">
    <property type="nucleotide sequence ID" value="NZ_CP009249.1"/>
</dbReference>
<dbReference type="AlphaFoldDB" id="A0A1L7D571"/>
<protein>
    <submittedName>
        <fullName evidence="1">Uncharacterized protein</fullName>
    </submittedName>
</protein>
<organism evidence="1 2">
    <name type="scientific">Corynebacterium phocae</name>
    <dbReference type="NCBI Taxonomy" id="161895"/>
    <lineage>
        <taxon>Bacteria</taxon>
        <taxon>Bacillati</taxon>
        <taxon>Actinomycetota</taxon>
        <taxon>Actinomycetes</taxon>
        <taxon>Mycobacteriales</taxon>
        <taxon>Corynebacteriaceae</taxon>
        <taxon>Corynebacterium</taxon>
    </lineage>
</organism>
<sequence length="515" mass="58395">MKSINYPSWDELKNSGSELNPNLEDALAACRAFWLEYYKDVGGEVLAKALQESDTVEEYGGDSSYLDKLKSLLKYSNESADGGNTRPKWEPDTKDNKELNIALGEFLLGCFHPQDRPLLVLALLSELRESIEDKELKNFFEKRHTAENKLFTWYTKVTEWLENKDDYIKEFFGKAILSLTPGKSEDITQIPYLLGLIGPDGAVQLKEEVRPTRAIPESVTIPGNGEDLRVVWLLRNPGYGPTLSEALHEITLSLKDRNDQKFIIEDGHSHLLDQWNTAKSTITGGGLMPWSSYGPEGLSRLRPETYGGWYRRALFEFLNGDDENAKAFDVLYSPQVFLDADDNEIEVKDRVADTSRDEGAVPNSFDRKIGRIELYPYRSQDKWQIPELLTRLQKVGVLLPSQNQALSILGALLSRQGFNTTELVKSVSYSSSSEQGAIPQKTIQTRRKIQLWNDSASTTELLLAPLRFWVRSPEDWLKLIVNSNFSNLYLDFLESASKYGANNVLKIDHFEDSLS</sequence>
<dbReference type="EMBL" id="CP009249">
    <property type="protein sequence ID" value="APT93294.1"/>
    <property type="molecule type" value="Genomic_DNA"/>
</dbReference>